<comment type="caution">
    <text evidence="1">The sequence shown here is derived from an EMBL/GenBank/DDBJ whole genome shotgun (WGS) entry which is preliminary data.</text>
</comment>
<protein>
    <submittedName>
        <fullName evidence="1">Uncharacterized protein</fullName>
    </submittedName>
</protein>
<reference evidence="1 2" key="1">
    <citation type="journal article" date="2019" name="Sci. Rep.">
        <title>Orb-weaving spider Araneus ventricosus genome elucidates the spidroin gene catalogue.</title>
        <authorList>
            <person name="Kono N."/>
            <person name="Nakamura H."/>
            <person name="Ohtoshi R."/>
            <person name="Moran D.A.P."/>
            <person name="Shinohara A."/>
            <person name="Yoshida Y."/>
            <person name="Fujiwara M."/>
            <person name="Mori M."/>
            <person name="Tomita M."/>
            <person name="Arakawa K."/>
        </authorList>
    </citation>
    <scope>NUCLEOTIDE SEQUENCE [LARGE SCALE GENOMIC DNA]</scope>
</reference>
<evidence type="ECO:0000313" key="1">
    <source>
        <dbReference type="EMBL" id="GBL96026.1"/>
    </source>
</evidence>
<dbReference type="EMBL" id="BGPR01000116">
    <property type="protein sequence ID" value="GBL96026.1"/>
    <property type="molecule type" value="Genomic_DNA"/>
</dbReference>
<proteinExistence type="predicted"/>
<name>A0A4Y2BXI7_ARAVE</name>
<keyword evidence="2" id="KW-1185">Reference proteome</keyword>
<gene>
    <name evidence="1" type="ORF">AVEN_199985_1</name>
</gene>
<accession>A0A4Y2BXI7</accession>
<dbReference type="Proteomes" id="UP000499080">
    <property type="component" value="Unassembled WGS sequence"/>
</dbReference>
<sequence length="89" mass="10458">MWIIFVEFGYEDAKKLLFLFWVLDAKHSAAMRKMRSEISRVYAPQLIEDFDPICLPLFGSLEGKKHGGYVVENSGRRKNMQLYYSKDYA</sequence>
<organism evidence="1 2">
    <name type="scientific">Araneus ventricosus</name>
    <name type="common">Orbweaver spider</name>
    <name type="synonym">Epeira ventricosa</name>
    <dbReference type="NCBI Taxonomy" id="182803"/>
    <lineage>
        <taxon>Eukaryota</taxon>
        <taxon>Metazoa</taxon>
        <taxon>Ecdysozoa</taxon>
        <taxon>Arthropoda</taxon>
        <taxon>Chelicerata</taxon>
        <taxon>Arachnida</taxon>
        <taxon>Araneae</taxon>
        <taxon>Araneomorphae</taxon>
        <taxon>Entelegynae</taxon>
        <taxon>Araneoidea</taxon>
        <taxon>Araneidae</taxon>
        <taxon>Araneus</taxon>
    </lineage>
</organism>
<dbReference type="AlphaFoldDB" id="A0A4Y2BXI7"/>
<evidence type="ECO:0000313" key="2">
    <source>
        <dbReference type="Proteomes" id="UP000499080"/>
    </source>
</evidence>